<dbReference type="Proteomes" id="UP000242180">
    <property type="component" value="Unassembled WGS sequence"/>
</dbReference>
<name>A0A1X2HP83_SYNRA</name>
<dbReference type="AlphaFoldDB" id="A0A1X2HP83"/>
<dbReference type="Gene3D" id="3.80.10.10">
    <property type="entry name" value="Ribonuclease Inhibitor"/>
    <property type="match status" value="2"/>
</dbReference>
<keyword evidence="2" id="KW-1185">Reference proteome</keyword>
<evidence type="ECO:0008006" key="3">
    <source>
        <dbReference type="Google" id="ProtNLM"/>
    </source>
</evidence>
<proteinExistence type="predicted"/>
<reference evidence="1 2" key="1">
    <citation type="submission" date="2016-07" db="EMBL/GenBank/DDBJ databases">
        <title>Pervasive Adenine N6-methylation of Active Genes in Fungi.</title>
        <authorList>
            <consortium name="DOE Joint Genome Institute"/>
            <person name="Mondo S.J."/>
            <person name="Dannebaum R.O."/>
            <person name="Kuo R.C."/>
            <person name="Labutti K."/>
            <person name="Haridas S."/>
            <person name="Kuo A."/>
            <person name="Salamov A."/>
            <person name="Ahrendt S.R."/>
            <person name="Lipzen A."/>
            <person name="Sullivan W."/>
            <person name="Andreopoulos W.B."/>
            <person name="Clum A."/>
            <person name="Lindquist E."/>
            <person name="Daum C."/>
            <person name="Ramamoorthy G.K."/>
            <person name="Gryganskyi A."/>
            <person name="Culley D."/>
            <person name="Magnuson J.K."/>
            <person name="James T.Y."/>
            <person name="O'Malley M.A."/>
            <person name="Stajich J.E."/>
            <person name="Spatafora J.W."/>
            <person name="Visel A."/>
            <person name="Grigoriev I.V."/>
        </authorList>
    </citation>
    <scope>NUCLEOTIDE SEQUENCE [LARGE SCALE GENOMIC DNA]</scope>
    <source>
        <strain evidence="1 2">NRRL 2496</strain>
    </source>
</reference>
<evidence type="ECO:0000313" key="1">
    <source>
        <dbReference type="EMBL" id="ORZ01112.1"/>
    </source>
</evidence>
<organism evidence="1 2">
    <name type="scientific">Syncephalastrum racemosum</name>
    <name type="common">Filamentous fungus</name>
    <dbReference type="NCBI Taxonomy" id="13706"/>
    <lineage>
        <taxon>Eukaryota</taxon>
        <taxon>Fungi</taxon>
        <taxon>Fungi incertae sedis</taxon>
        <taxon>Mucoromycota</taxon>
        <taxon>Mucoromycotina</taxon>
        <taxon>Mucoromycetes</taxon>
        <taxon>Mucorales</taxon>
        <taxon>Syncephalastraceae</taxon>
        <taxon>Syncephalastrum</taxon>
    </lineage>
</organism>
<comment type="caution">
    <text evidence="1">The sequence shown here is derived from an EMBL/GenBank/DDBJ whole genome shotgun (WGS) entry which is preliminary data.</text>
</comment>
<dbReference type="SUPFAM" id="SSF52047">
    <property type="entry name" value="RNI-like"/>
    <property type="match status" value="1"/>
</dbReference>
<gene>
    <name evidence="1" type="ORF">BCR43DRAFT_486404</name>
</gene>
<dbReference type="InterPro" id="IPR032675">
    <property type="entry name" value="LRR_dom_sf"/>
</dbReference>
<evidence type="ECO:0000313" key="2">
    <source>
        <dbReference type="Proteomes" id="UP000242180"/>
    </source>
</evidence>
<protein>
    <recommendedName>
        <fullName evidence="3">F-box domain-containing protein</fullName>
    </recommendedName>
</protein>
<sequence>MREVPIEILQLISQHVPLEDRYACLGVSRLWHAAFATSAIEAIELYGYEALQQLLTQFDAWKCGSAPVPLLMHVSRMRVFLPQTNWQSVSDLKLLIRLCTRLQDLEVDLRCHTSPDDKIADSMWPFATALFPCMMTHLARLRLDMVMIDRTAVKNSILPQLPELTDLHLDLIEPCWMINDMECIHALCPKIESIHIATSAFIDPLANPAMDEQHPPAEARHLRSFHFTATYGLEFRFLSWIHYATYRYYESLEHFSLDGSTLDHRFFWLDENDQPVQQNIRDLHFNDFEAINAMNYRLTASLFREFRMACKKLSSFGISHLTLSEALFRDKLVVPGLRHLGLDLCSNPHLLGNYSLRLVDRSITSLQLRCSPSLFSHISYILHRGVPNLTYLEMICKTQVELDTILSACPHLHTLTLQSGCPVTWESVWWRPHPALQRLIIQNCSFKEVVIGYISRQCAELKELFLDRCTIMLSEAKIRSSWLQLDLTGFRCLSILHVHNPILWCYETSSSGWDGVCDFIGLDNYPDSQGAILWYNTEHHPHVPSEYIRPSEHVLGQRPLRDEASACIVNDVLSRKPENRGISYYLVLLLTCRRNSNVVYYIDGRRLLLR</sequence>
<dbReference type="InParanoid" id="A0A1X2HP83"/>
<accession>A0A1X2HP83</accession>
<dbReference type="OMA" id="YLRINIF"/>
<dbReference type="EMBL" id="MCGN01000002">
    <property type="protein sequence ID" value="ORZ01112.1"/>
    <property type="molecule type" value="Genomic_DNA"/>
</dbReference>